<feature type="compositionally biased region" description="Polar residues" evidence="1">
    <location>
        <begin position="157"/>
        <end position="170"/>
    </location>
</feature>
<protein>
    <submittedName>
        <fullName evidence="2">E4 SUMO-protein like</fullName>
    </submittedName>
</protein>
<evidence type="ECO:0000256" key="1">
    <source>
        <dbReference type="SAM" id="MobiDB-lite"/>
    </source>
</evidence>
<proteinExistence type="predicted"/>
<feature type="compositionally biased region" description="Polar residues" evidence="1">
    <location>
        <begin position="320"/>
        <end position="342"/>
    </location>
</feature>
<evidence type="ECO:0000313" key="3">
    <source>
        <dbReference type="Proteomes" id="UP001604336"/>
    </source>
</evidence>
<dbReference type="Proteomes" id="UP001604336">
    <property type="component" value="Unassembled WGS sequence"/>
</dbReference>
<keyword evidence="3" id="KW-1185">Reference proteome</keyword>
<sequence>MRENTLLLGIMMKEKLQRVEEWINLRKNYLEMPLTQPSSTYQGPGSTFGKYEPQDVSSNVSVFRPLIQPSLQPNVNFSQPQVHQRGPHRGIGQSTGASGSHQALNNSLGSIQSSMQTNVNFSQPQVHQRGSQSGIGQATGAIGSHQAMNSTLGSIQSTMPPNANFLQPQVHQRGTQSGTGQGTGATGNHQAMKRSLGSIQSSLQLNADLSQPQVHQRGPQSGTDRATGAIGSQQDRLTIAAQKNVNAQATRPLETSRMMPISERAAHRRMRGALSGQAYSDALNQFIIQPTQQAQAARLVNVTAPSSSIQTPIQAPMANRTAQDPGASNYSSVGPVTRSGDSGVSPWDYLR</sequence>
<feature type="region of interest" description="Disordered" evidence="1">
    <location>
        <begin position="209"/>
        <end position="231"/>
    </location>
</feature>
<dbReference type="EMBL" id="JBFOLK010000003">
    <property type="protein sequence ID" value="KAL2525003.1"/>
    <property type="molecule type" value="Genomic_DNA"/>
</dbReference>
<dbReference type="AlphaFoldDB" id="A0ABD1UKJ3"/>
<reference evidence="3" key="1">
    <citation type="submission" date="2024-07" db="EMBL/GenBank/DDBJ databases">
        <title>Two chromosome-level genome assemblies of Korean endemic species Abeliophyllum distichum and Forsythia ovata (Oleaceae).</title>
        <authorList>
            <person name="Jang H."/>
        </authorList>
    </citation>
    <scope>NUCLEOTIDE SEQUENCE [LARGE SCALE GENOMIC DNA]</scope>
</reference>
<gene>
    <name evidence="2" type="ORF">Adt_10057</name>
</gene>
<feature type="compositionally biased region" description="Polar residues" evidence="1">
    <location>
        <begin position="92"/>
        <end position="105"/>
    </location>
</feature>
<feature type="region of interest" description="Disordered" evidence="1">
    <location>
        <begin position="317"/>
        <end position="351"/>
    </location>
</feature>
<name>A0ABD1UKJ3_9LAMI</name>
<evidence type="ECO:0000313" key="2">
    <source>
        <dbReference type="EMBL" id="KAL2525003.1"/>
    </source>
</evidence>
<comment type="caution">
    <text evidence="2">The sequence shown here is derived from an EMBL/GenBank/DDBJ whole genome shotgun (WGS) entry which is preliminary data.</text>
</comment>
<feature type="region of interest" description="Disordered" evidence="1">
    <location>
        <begin position="79"/>
        <end position="105"/>
    </location>
</feature>
<feature type="region of interest" description="Disordered" evidence="1">
    <location>
        <begin position="157"/>
        <end position="191"/>
    </location>
</feature>
<organism evidence="2 3">
    <name type="scientific">Abeliophyllum distichum</name>
    <dbReference type="NCBI Taxonomy" id="126358"/>
    <lineage>
        <taxon>Eukaryota</taxon>
        <taxon>Viridiplantae</taxon>
        <taxon>Streptophyta</taxon>
        <taxon>Embryophyta</taxon>
        <taxon>Tracheophyta</taxon>
        <taxon>Spermatophyta</taxon>
        <taxon>Magnoliopsida</taxon>
        <taxon>eudicotyledons</taxon>
        <taxon>Gunneridae</taxon>
        <taxon>Pentapetalae</taxon>
        <taxon>asterids</taxon>
        <taxon>lamiids</taxon>
        <taxon>Lamiales</taxon>
        <taxon>Oleaceae</taxon>
        <taxon>Forsythieae</taxon>
        <taxon>Abeliophyllum</taxon>
    </lineage>
</organism>
<accession>A0ABD1UKJ3</accession>